<keyword evidence="2" id="KW-1185">Reference proteome</keyword>
<protein>
    <submittedName>
        <fullName evidence="1">Uncharacterized protein</fullName>
    </submittedName>
</protein>
<evidence type="ECO:0000313" key="1">
    <source>
        <dbReference type="EMBL" id="KAK0367512.1"/>
    </source>
</evidence>
<evidence type="ECO:0000313" key="2">
    <source>
        <dbReference type="Proteomes" id="UP001169217"/>
    </source>
</evidence>
<organism evidence="1 2">
    <name type="scientific">Colletotrichum limetticola</name>
    <dbReference type="NCBI Taxonomy" id="1209924"/>
    <lineage>
        <taxon>Eukaryota</taxon>
        <taxon>Fungi</taxon>
        <taxon>Dikarya</taxon>
        <taxon>Ascomycota</taxon>
        <taxon>Pezizomycotina</taxon>
        <taxon>Sordariomycetes</taxon>
        <taxon>Hypocreomycetidae</taxon>
        <taxon>Glomerellales</taxon>
        <taxon>Glomerellaceae</taxon>
        <taxon>Colletotrichum</taxon>
        <taxon>Colletotrichum acutatum species complex</taxon>
    </lineage>
</organism>
<gene>
    <name evidence="1" type="ORF">CLIM01_15131</name>
</gene>
<accession>A0ABQ9P8S5</accession>
<dbReference type="Proteomes" id="UP001169217">
    <property type="component" value="Unassembled WGS sequence"/>
</dbReference>
<proteinExistence type="predicted"/>
<comment type="caution">
    <text evidence="1">The sequence shown here is derived from an EMBL/GenBank/DDBJ whole genome shotgun (WGS) entry which is preliminary data.</text>
</comment>
<dbReference type="EMBL" id="JARUPT010001365">
    <property type="protein sequence ID" value="KAK0367512.1"/>
    <property type="molecule type" value="Genomic_DNA"/>
</dbReference>
<sequence length="30" mass="3646">MRCYPVFYILLLEPILKGLYIKDYIIVKLN</sequence>
<name>A0ABQ9P8S5_9PEZI</name>
<reference evidence="1" key="1">
    <citation type="submission" date="2023-04" db="EMBL/GenBank/DDBJ databases">
        <title>Colletotrichum limetticola genome sequence.</title>
        <authorList>
            <person name="Baroncelli R."/>
        </authorList>
    </citation>
    <scope>NUCLEOTIDE SEQUENCE</scope>
    <source>
        <strain evidence="1">KLA-Anderson</strain>
    </source>
</reference>